<dbReference type="AlphaFoldDB" id="X1DAA9"/>
<reference evidence="1" key="1">
    <citation type="journal article" date="2014" name="Front. Microbiol.">
        <title>High frequency of phylogenetically diverse reductive dehalogenase-homologous genes in deep subseafloor sedimentary metagenomes.</title>
        <authorList>
            <person name="Kawai M."/>
            <person name="Futagami T."/>
            <person name="Toyoda A."/>
            <person name="Takaki Y."/>
            <person name="Nishi S."/>
            <person name="Hori S."/>
            <person name="Arai W."/>
            <person name="Tsubouchi T."/>
            <person name="Morono Y."/>
            <person name="Uchiyama I."/>
            <person name="Ito T."/>
            <person name="Fujiyama A."/>
            <person name="Inagaki F."/>
            <person name="Takami H."/>
        </authorList>
    </citation>
    <scope>NUCLEOTIDE SEQUENCE</scope>
    <source>
        <strain evidence="1">Expedition CK06-06</strain>
    </source>
</reference>
<evidence type="ECO:0000313" key="1">
    <source>
        <dbReference type="EMBL" id="GAH05235.1"/>
    </source>
</evidence>
<sequence>CEETNMKTSTFFGFRHGKLVTVVMSIMDEVEDAIDCNYYITNPEDAEKQIADWKNS</sequence>
<protein>
    <submittedName>
        <fullName evidence="1">Uncharacterized protein</fullName>
    </submittedName>
</protein>
<comment type="caution">
    <text evidence="1">The sequence shown here is derived from an EMBL/GenBank/DDBJ whole genome shotgun (WGS) entry which is preliminary data.</text>
</comment>
<organism evidence="1">
    <name type="scientific">marine sediment metagenome</name>
    <dbReference type="NCBI Taxonomy" id="412755"/>
    <lineage>
        <taxon>unclassified sequences</taxon>
        <taxon>metagenomes</taxon>
        <taxon>ecological metagenomes</taxon>
    </lineage>
</organism>
<accession>X1DAA9</accession>
<name>X1DAA9_9ZZZZ</name>
<gene>
    <name evidence="1" type="ORF">S01H4_38411</name>
</gene>
<proteinExistence type="predicted"/>
<feature type="non-terminal residue" evidence="1">
    <location>
        <position position="1"/>
    </location>
</feature>
<dbReference type="EMBL" id="BART01020711">
    <property type="protein sequence ID" value="GAH05235.1"/>
    <property type="molecule type" value="Genomic_DNA"/>
</dbReference>